<feature type="region of interest" description="Disordered" evidence="2">
    <location>
        <begin position="1"/>
        <end position="36"/>
    </location>
</feature>
<name>A0A8T0T581_PANVG</name>
<proteinExistence type="predicted"/>
<feature type="coiled-coil region" evidence="1">
    <location>
        <begin position="40"/>
        <end position="67"/>
    </location>
</feature>
<accession>A0A8T0T581</accession>
<dbReference type="AlphaFoldDB" id="A0A8T0T581"/>
<evidence type="ECO:0000256" key="2">
    <source>
        <dbReference type="SAM" id="MobiDB-lite"/>
    </source>
</evidence>
<evidence type="ECO:0000313" key="3">
    <source>
        <dbReference type="EMBL" id="KAG2605437.1"/>
    </source>
</evidence>
<dbReference type="Proteomes" id="UP000823388">
    <property type="component" value="Chromosome 4N"/>
</dbReference>
<comment type="caution">
    <text evidence="3">The sequence shown here is derived from an EMBL/GenBank/DDBJ whole genome shotgun (WGS) entry which is preliminary data.</text>
</comment>
<gene>
    <name evidence="3" type="ORF">PVAP13_4NG074538</name>
</gene>
<evidence type="ECO:0000256" key="1">
    <source>
        <dbReference type="SAM" id="Coils"/>
    </source>
</evidence>
<dbReference type="EMBL" id="CM029044">
    <property type="protein sequence ID" value="KAG2605437.1"/>
    <property type="molecule type" value="Genomic_DNA"/>
</dbReference>
<protein>
    <submittedName>
        <fullName evidence="3">Uncharacterized protein</fullName>
    </submittedName>
</protein>
<reference evidence="3" key="1">
    <citation type="submission" date="2020-05" db="EMBL/GenBank/DDBJ databases">
        <title>WGS assembly of Panicum virgatum.</title>
        <authorList>
            <person name="Lovell J.T."/>
            <person name="Jenkins J."/>
            <person name="Shu S."/>
            <person name="Juenger T.E."/>
            <person name="Schmutz J."/>
        </authorList>
    </citation>
    <scope>NUCLEOTIDE SEQUENCE</scope>
    <source>
        <strain evidence="3">AP13</strain>
    </source>
</reference>
<evidence type="ECO:0000313" key="4">
    <source>
        <dbReference type="Proteomes" id="UP000823388"/>
    </source>
</evidence>
<organism evidence="3 4">
    <name type="scientific">Panicum virgatum</name>
    <name type="common">Blackwell switchgrass</name>
    <dbReference type="NCBI Taxonomy" id="38727"/>
    <lineage>
        <taxon>Eukaryota</taxon>
        <taxon>Viridiplantae</taxon>
        <taxon>Streptophyta</taxon>
        <taxon>Embryophyta</taxon>
        <taxon>Tracheophyta</taxon>
        <taxon>Spermatophyta</taxon>
        <taxon>Magnoliopsida</taxon>
        <taxon>Liliopsida</taxon>
        <taxon>Poales</taxon>
        <taxon>Poaceae</taxon>
        <taxon>PACMAD clade</taxon>
        <taxon>Panicoideae</taxon>
        <taxon>Panicodae</taxon>
        <taxon>Paniceae</taxon>
        <taxon>Panicinae</taxon>
        <taxon>Panicum</taxon>
        <taxon>Panicum sect. Hiantes</taxon>
    </lineage>
</organism>
<sequence>MDHREPLCDITNQPAAGRRGLKRPKSQTDTALPDDHDHVLAALEAKRQKARDNYAKLTDEQKAQRINAKRREAYTLKKMRAVLQRSLLMLMKGTRLLHQWWPRFCPTKHQKSLVALLLHLYQHLWTSPSQLLLHWKQNVRKPETVMQN</sequence>
<keyword evidence="1" id="KW-0175">Coiled coil</keyword>
<keyword evidence="4" id="KW-1185">Reference proteome</keyword>